<comment type="similarity">
    <text evidence="2">Belongs to the short-chain dehydrogenases/reductases (SDR) family.</text>
</comment>
<dbReference type="PANTHER" id="PTHR43313">
    <property type="entry name" value="SHORT-CHAIN DEHYDROGENASE/REDUCTASE FAMILY 9C"/>
    <property type="match status" value="1"/>
</dbReference>
<dbReference type="PRINTS" id="PR00080">
    <property type="entry name" value="SDRFAMILY"/>
</dbReference>
<keyword evidence="3" id="KW-1185">Reference proteome</keyword>
<dbReference type="InterPro" id="IPR020904">
    <property type="entry name" value="Sc_DH/Rdtase_CS"/>
</dbReference>
<dbReference type="PROSITE" id="PS00061">
    <property type="entry name" value="ADH_SHORT"/>
    <property type="match status" value="1"/>
</dbReference>
<evidence type="ECO:0000256" key="2">
    <source>
        <dbReference type="RuleBase" id="RU000363"/>
    </source>
</evidence>
<reference evidence="4" key="1">
    <citation type="submission" date="2016-11" db="UniProtKB">
        <authorList>
            <consortium name="WormBaseParasite"/>
        </authorList>
    </citation>
    <scope>IDENTIFICATION</scope>
</reference>
<dbReference type="Gene3D" id="3.40.50.720">
    <property type="entry name" value="NAD(P)-binding Rossmann-like Domain"/>
    <property type="match status" value="1"/>
</dbReference>
<protein>
    <submittedName>
        <fullName evidence="4">17-beta-hydroxysteroid dehydrogenase type 6</fullName>
    </submittedName>
</protein>
<dbReference type="GO" id="GO:0016491">
    <property type="term" value="F:oxidoreductase activity"/>
    <property type="evidence" value="ECO:0007669"/>
    <property type="project" value="UniProtKB-KW"/>
</dbReference>
<dbReference type="AlphaFoldDB" id="A0A1I7ZD96"/>
<dbReference type="Proteomes" id="UP000095287">
    <property type="component" value="Unplaced"/>
</dbReference>
<evidence type="ECO:0000313" key="3">
    <source>
        <dbReference type="Proteomes" id="UP000095287"/>
    </source>
</evidence>
<dbReference type="SUPFAM" id="SSF51735">
    <property type="entry name" value="NAD(P)-binding Rossmann-fold domains"/>
    <property type="match status" value="1"/>
</dbReference>
<accession>A0A1I7ZD96</accession>
<keyword evidence="1" id="KW-0560">Oxidoreductase</keyword>
<dbReference type="InterPro" id="IPR002347">
    <property type="entry name" value="SDR_fam"/>
</dbReference>
<evidence type="ECO:0000313" key="4">
    <source>
        <dbReference type="WBParaSite" id="L893_g25198.t1"/>
    </source>
</evidence>
<dbReference type="Pfam" id="PF00106">
    <property type="entry name" value="adh_short"/>
    <property type="match status" value="1"/>
</dbReference>
<dbReference type="InterPro" id="IPR036291">
    <property type="entry name" value="NAD(P)-bd_dom_sf"/>
</dbReference>
<name>A0A1I7ZD96_9BILA</name>
<organism evidence="3 4">
    <name type="scientific">Steinernema glaseri</name>
    <dbReference type="NCBI Taxonomy" id="37863"/>
    <lineage>
        <taxon>Eukaryota</taxon>
        <taxon>Metazoa</taxon>
        <taxon>Ecdysozoa</taxon>
        <taxon>Nematoda</taxon>
        <taxon>Chromadorea</taxon>
        <taxon>Rhabditida</taxon>
        <taxon>Tylenchina</taxon>
        <taxon>Panagrolaimomorpha</taxon>
        <taxon>Strongyloidoidea</taxon>
        <taxon>Steinernematidae</taxon>
        <taxon>Steinernema</taxon>
    </lineage>
</organism>
<dbReference type="PRINTS" id="PR00081">
    <property type="entry name" value="GDHRDH"/>
</dbReference>
<dbReference type="WBParaSite" id="L893_g25198.t1">
    <property type="protein sequence ID" value="L893_g25198.t1"/>
    <property type="gene ID" value="L893_g25198"/>
</dbReference>
<dbReference type="GO" id="GO:0008202">
    <property type="term" value="P:steroid metabolic process"/>
    <property type="evidence" value="ECO:0007669"/>
    <property type="project" value="TreeGrafter"/>
</dbReference>
<dbReference type="PANTHER" id="PTHR43313:SF34">
    <property type="entry name" value="RETINOL DEHYDROGENASE 7"/>
    <property type="match status" value="1"/>
</dbReference>
<proteinExistence type="inferred from homology"/>
<sequence>MACLIGLAVTGFLLYYVARYLWELITLGDLHRRAVFISGCDSGFGRLLALKCVRNGIPVFAGCLTKEGGEKLKADAEGFKGQLETIPLDVTSDSSCQEAAKTVKSKLGDDKYLWAVVNNAGVFSIFGPDDWTSIADYQRSYDVNCLGVVRVTHAFKPLIKKSKGRIITVTSVAGRVATPCGGPYNAAKYGAEAYMDTIRKELRGFGITCCILEPGIFKTPLLDEKMHNDRVNYVWSNLSQEQREEYGEDYKDFFADKWNSAMNRFGSERTDFVVDNYYHAITAKWPRLRYRCGWDSLLFYIPISYLPTEIEDWIFDKLADNKKAPAALLKEMKKNQ</sequence>
<evidence type="ECO:0000256" key="1">
    <source>
        <dbReference type="ARBA" id="ARBA00023002"/>
    </source>
</evidence>